<name>A0ABQ9L759_HEVBR</name>
<dbReference type="InterPro" id="IPR057135">
    <property type="entry name" value="At4g27190-like_LRR"/>
</dbReference>
<dbReference type="SUPFAM" id="SSF52540">
    <property type="entry name" value="P-loop containing nucleoside triphosphate hydrolases"/>
    <property type="match status" value="1"/>
</dbReference>
<dbReference type="PRINTS" id="PR00364">
    <property type="entry name" value="DISEASERSIST"/>
</dbReference>
<gene>
    <name evidence="11" type="ORF">P3X46_025088</name>
</gene>
<feature type="region of interest" description="Disordered" evidence="7">
    <location>
        <begin position="985"/>
        <end position="1007"/>
    </location>
</feature>
<dbReference type="Gene3D" id="1.10.8.430">
    <property type="entry name" value="Helical domain of apoptotic protease-activating factors"/>
    <property type="match status" value="1"/>
</dbReference>
<evidence type="ECO:0000259" key="9">
    <source>
        <dbReference type="Pfam" id="PF23247"/>
    </source>
</evidence>
<evidence type="ECO:0000256" key="5">
    <source>
        <dbReference type="ARBA" id="ARBA00022840"/>
    </source>
</evidence>
<evidence type="ECO:0000256" key="1">
    <source>
        <dbReference type="ARBA" id="ARBA00008894"/>
    </source>
</evidence>
<dbReference type="Pfam" id="PF00931">
    <property type="entry name" value="NB-ARC"/>
    <property type="match status" value="1"/>
</dbReference>
<dbReference type="Pfam" id="PF13855">
    <property type="entry name" value="LRR_8"/>
    <property type="match status" value="1"/>
</dbReference>
<feature type="domain" description="Disease resistance protein At4g27190-like leucine-rich repeats" evidence="9">
    <location>
        <begin position="763"/>
        <end position="876"/>
    </location>
</feature>
<evidence type="ECO:0000313" key="11">
    <source>
        <dbReference type="EMBL" id="KAJ9159588.1"/>
    </source>
</evidence>
<feature type="coiled-coil region" evidence="6">
    <location>
        <begin position="15"/>
        <end position="49"/>
    </location>
</feature>
<evidence type="ECO:0008006" key="13">
    <source>
        <dbReference type="Google" id="ProtNLM"/>
    </source>
</evidence>
<dbReference type="InterPro" id="IPR032675">
    <property type="entry name" value="LRR_dom_sf"/>
</dbReference>
<protein>
    <recommendedName>
        <fullName evidence="13">NB-ARC domain-containing protein</fullName>
    </recommendedName>
</protein>
<sequence>MDLLGQAIISTADYNLNFEEKKQALKRKLERLESMEIDVIKELEGAESRSSKKRKNEVQNWLNNVGRLKNDIGTMELEAGPGLRRIQLGKLIEKKTENVEDLIDQRVKFQGGLLLDVQECRGDALFAPELVGQEFQENFDKIQEFLMMDDVSVIGIWGMGGVGKTTLVAHIHNVLLQRQENVYWVTVSQDLSIYKLQNSIAKTIGFDLSNEDDLKKRAAKLSKALSEKQEFVLILDDLWNYFPLKEVGILAREKGCKLILTTRMLDVCRQMECQETIKVKSLPEFEAWQLFQDKLGKPLSLDVMEIAKSIASECAGLPLGIITIAASMRGADDICEWRNALRKLQESKVREGEMENEVFQALKFSYNRLNNSSLQQCFLYCGLYPEDHPIARDNVIEYLIDEGVIRGESRQAKLDEGHTMLNRLVRVCLLEEDSYFVKMHDLVRDMAIQIMEIDPRVVVKAGKELAEMPDLRNWSKNLVRISLMCNRIPEISFGYSPAFPNLSTLLLCENFRLRFIEYSFFEQLHGLKVLDLSQTGIEELPGSISYLVNLSALLLRECLGLRCLPSLAQLSALKKLDLYDSRVEKLPEGIEWLSNLSYLDLGFTYLELTPGILPKLSHMQFLALPLITVKEEEVASLRKLETLKCIFYDVGEFNKYRTSTSAPNLSSYQIIVGQVRERVLRFITTDLKTYVKTVTFCECGVSDGEDAPHIPKDVQYLRFIRCDVQRIISCLKIVTELKRLKIDDCDGTECCDIQRFISRSIPLSTPQNTFSLLQALEIHFCRGIKKLFPPVVLANLQNLEAISVDFCENMEELIAMDEEQETHDSNGGNIAQLILPKLQHFDLRHLPQMKSIYGGKLVCNSLKVILVVECPKLKQMPLSLITLVNGQPIPLPSLQIVELYPEELWESIEFERPDAKNILRSIQRPVHWRGVWKLQLEVQRRLHEQLEIAYSSHDSRIPCSRGVLELQLEIQRRLHEQLERIRKMWDEKSKASSSSMDDPSPHSQMQN</sequence>
<keyword evidence="12" id="KW-1185">Reference proteome</keyword>
<proteinExistence type="inferred from homology"/>
<comment type="caution">
    <text evidence="11">The sequence shown here is derived from an EMBL/GenBank/DDBJ whole genome shotgun (WGS) entry which is preliminary data.</text>
</comment>
<evidence type="ECO:0000256" key="3">
    <source>
        <dbReference type="ARBA" id="ARBA00022741"/>
    </source>
</evidence>
<dbReference type="InterPro" id="IPR027417">
    <property type="entry name" value="P-loop_NTPase"/>
</dbReference>
<dbReference type="InterPro" id="IPR002182">
    <property type="entry name" value="NB-ARC"/>
</dbReference>
<comment type="similarity">
    <text evidence="1">Belongs to the disease resistance NB-LRR family.</text>
</comment>
<dbReference type="InterPro" id="IPR050905">
    <property type="entry name" value="Plant_NBS-LRR"/>
</dbReference>
<keyword evidence="4" id="KW-0611">Plant defense</keyword>
<dbReference type="Pfam" id="PF23559">
    <property type="entry name" value="WHD_DRP"/>
    <property type="match status" value="1"/>
</dbReference>
<evidence type="ECO:0000313" key="12">
    <source>
        <dbReference type="Proteomes" id="UP001174677"/>
    </source>
</evidence>
<dbReference type="InterPro" id="IPR001611">
    <property type="entry name" value="Leu-rich_rpt"/>
</dbReference>
<accession>A0ABQ9L759</accession>
<dbReference type="SUPFAM" id="SSF52058">
    <property type="entry name" value="L domain-like"/>
    <property type="match status" value="1"/>
</dbReference>
<dbReference type="InterPro" id="IPR058922">
    <property type="entry name" value="WHD_DRP"/>
</dbReference>
<dbReference type="PANTHER" id="PTHR33463">
    <property type="entry name" value="NB-ARC DOMAIN-CONTAINING PROTEIN-RELATED"/>
    <property type="match status" value="1"/>
</dbReference>
<evidence type="ECO:0000256" key="7">
    <source>
        <dbReference type="SAM" id="MobiDB-lite"/>
    </source>
</evidence>
<organism evidence="11 12">
    <name type="scientific">Hevea brasiliensis</name>
    <name type="common">Para rubber tree</name>
    <name type="synonym">Siphonia brasiliensis</name>
    <dbReference type="NCBI Taxonomy" id="3981"/>
    <lineage>
        <taxon>Eukaryota</taxon>
        <taxon>Viridiplantae</taxon>
        <taxon>Streptophyta</taxon>
        <taxon>Embryophyta</taxon>
        <taxon>Tracheophyta</taxon>
        <taxon>Spermatophyta</taxon>
        <taxon>Magnoliopsida</taxon>
        <taxon>eudicotyledons</taxon>
        <taxon>Gunneridae</taxon>
        <taxon>Pentapetalae</taxon>
        <taxon>rosids</taxon>
        <taxon>fabids</taxon>
        <taxon>Malpighiales</taxon>
        <taxon>Euphorbiaceae</taxon>
        <taxon>Crotonoideae</taxon>
        <taxon>Micrandreae</taxon>
        <taxon>Hevea</taxon>
    </lineage>
</organism>
<evidence type="ECO:0000259" key="10">
    <source>
        <dbReference type="Pfam" id="PF23559"/>
    </source>
</evidence>
<keyword evidence="2" id="KW-0677">Repeat</keyword>
<keyword evidence="5" id="KW-0067">ATP-binding</keyword>
<feature type="domain" description="NB-ARC" evidence="8">
    <location>
        <begin position="136"/>
        <end position="294"/>
    </location>
</feature>
<feature type="compositionally biased region" description="Low complexity" evidence="7">
    <location>
        <begin position="991"/>
        <end position="1007"/>
    </location>
</feature>
<evidence type="ECO:0000259" key="8">
    <source>
        <dbReference type="Pfam" id="PF00931"/>
    </source>
</evidence>
<evidence type="ECO:0000256" key="4">
    <source>
        <dbReference type="ARBA" id="ARBA00022821"/>
    </source>
</evidence>
<feature type="domain" description="Disease resistance protein winged helix" evidence="10">
    <location>
        <begin position="383"/>
        <end position="447"/>
    </location>
</feature>
<keyword evidence="6" id="KW-0175">Coiled coil</keyword>
<dbReference type="EMBL" id="JARPOI010000014">
    <property type="protein sequence ID" value="KAJ9159588.1"/>
    <property type="molecule type" value="Genomic_DNA"/>
</dbReference>
<evidence type="ECO:0000256" key="2">
    <source>
        <dbReference type="ARBA" id="ARBA00022737"/>
    </source>
</evidence>
<dbReference type="InterPro" id="IPR042197">
    <property type="entry name" value="Apaf_helical"/>
</dbReference>
<keyword evidence="3" id="KW-0547">Nucleotide-binding</keyword>
<dbReference type="Proteomes" id="UP001174677">
    <property type="component" value="Chromosome 14"/>
</dbReference>
<dbReference type="Gene3D" id="3.80.10.10">
    <property type="entry name" value="Ribonuclease Inhibitor"/>
    <property type="match status" value="1"/>
</dbReference>
<evidence type="ECO:0000256" key="6">
    <source>
        <dbReference type="SAM" id="Coils"/>
    </source>
</evidence>
<dbReference type="PANTHER" id="PTHR33463:SF187">
    <property type="entry name" value="AND NB-ARC DOMAIN DISEASE RESISTANCE PROTEIN, PUTATIVE-RELATED"/>
    <property type="match status" value="1"/>
</dbReference>
<reference evidence="11" key="1">
    <citation type="journal article" date="2023" name="Plant Biotechnol. J.">
        <title>Chromosome-level wild Hevea brasiliensis genome provides new tools for genomic-assisted breeding and valuable loci to elevate rubber yield.</title>
        <authorList>
            <person name="Cheng H."/>
            <person name="Song X."/>
            <person name="Hu Y."/>
            <person name="Wu T."/>
            <person name="Yang Q."/>
            <person name="An Z."/>
            <person name="Feng S."/>
            <person name="Deng Z."/>
            <person name="Wu W."/>
            <person name="Zeng X."/>
            <person name="Tu M."/>
            <person name="Wang X."/>
            <person name="Huang H."/>
        </authorList>
    </citation>
    <scope>NUCLEOTIDE SEQUENCE</scope>
    <source>
        <strain evidence="11">MT/VB/25A 57/8</strain>
    </source>
</reference>
<dbReference type="Gene3D" id="3.40.50.300">
    <property type="entry name" value="P-loop containing nucleotide triphosphate hydrolases"/>
    <property type="match status" value="1"/>
</dbReference>
<dbReference type="Pfam" id="PF23247">
    <property type="entry name" value="LRR_RPS2"/>
    <property type="match status" value="1"/>
</dbReference>